<gene>
    <name evidence="7" type="ORF">SM757_34625</name>
</gene>
<dbReference type="InterPro" id="IPR047057">
    <property type="entry name" value="MerR_fam"/>
</dbReference>
<dbReference type="PANTHER" id="PTHR30204:SF69">
    <property type="entry name" value="MERR-FAMILY TRANSCRIPTIONAL REGULATOR"/>
    <property type="match status" value="1"/>
</dbReference>
<comment type="caution">
    <text evidence="7">The sequence shown here is derived from an EMBL/GenBank/DDBJ whole genome shotgun (WGS) entry which is preliminary data.</text>
</comment>
<feature type="region of interest" description="Disordered" evidence="5">
    <location>
        <begin position="116"/>
        <end position="177"/>
    </location>
</feature>
<dbReference type="SUPFAM" id="SSF46955">
    <property type="entry name" value="Putative DNA-binding domain"/>
    <property type="match status" value="1"/>
</dbReference>
<evidence type="ECO:0000256" key="1">
    <source>
        <dbReference type="ARBA" id="ARBA00022491"/>
    </source>
</evidence>
<dbReference type="Gene3D" id="1.10.1660.10">
    <property type="match status" value="1"/>
</dbReference>
<evidence type="ECO:0000256" key="5">
    <source>
        <dbReference type="SAM" id="MobiDB-lite"/>
    </source>
</evidence>
<sequence length="177" mass="18357">MDLGDGGDDAVPRYRSGAVARMLRMPVATLRIWERRYRVAAPATSPTGHRLYSASDVKRLALLRQLTALGHAIGSLAPLDLQALRQVASTHAGVLAAPRRAAMAMDAIPIQRSLLNSESGESDSSVSEGGESDSNPAAPVPAQDATRGARRGRQPATAPSPAAPSPASVPPPVAVVD</sequence>
<dbReference type="PROSITE" id="PS50937">
    <property type="entry name" value="HTH_MERR_2"/>
    <property type="match status" value="1"/>
</dbReference>
<keyword evidence="4" id="KW-0804">Transcription</keyword>
<keyword evidence="2" id="KW-0805">Transcription regulation</keyword>
<protein>
    <submittedName>
        <fullName evidence="7">MerR family transcriptional regulator</fullName>
    </submittedName>
</protein>
<keyword evidence="3" id="KW-0238">DNA-binding</keyword>
<dbReference type="InterPro" id="IPR009061">
    <property type="entry name" value="DNA-bd_dom_put_sf"/>
</dbReference>
<evidence type="ECO:0000256" key="3">
    <source>
        <dbReference type="ARBA" id="ARBA00023125"/>
    </source>
</evidence>
<evidence type="ECO:0000256" key="2">
    <source>
        <dbReference type="ARBA" id="ARBA00023015"/>
    </source>
</evidence>
<evidence type="ECO:0000259" key="6">
    <source>
        <dbReference type="PROSITE" id="PS50937"/>
    </source>
</evidence>
<keyword evidence="8" id="KW-1185">Reference proteome</keyword>
<dbReference type="SMART" id="SM00422">
    <property type="entry name" value="HTH_MERR"/>
    <property type="match status" value="1"/>
</dbReference>
<dbReference type="Pfam" id="PF13411">
    <property type="entry name" value="MerR_1"/>
    <property type="match status" value="1"/>
</dbReference>
<dbReference type="InterPro" id="IPR000551">
    <property type="entry name" value="MerR-type_HTH_dom"/>
</dbReference>
<dbReference type="EMBL" id="JAXOJX010000153">
    <property type="protein sequence ID" value="MDZ5461723.1"/>
    <property type="molecule type" value="Genomic_DNA"/>
</dbReference>
<name>A0ABU5IS52_9BURK</name>
<feature type="non-terminal residue" evidence="7">
    <location>
        <position position="177"/>
    </location>
</feature>
<evidence type="ECO:0000313" key="7">
    <source>
        <dbReference type="EMBL" id="MDZ5461723.1"/>
    </source>
</evidence>
<dbReference type="Proteomes" id="UP001293718">
    <property type="component" value="Unassembled WGS sequence"/>
</dbReference>
<evidence type="ECO:0000313" key="8">
    <source>
        <dbReference type="Proteomes" id="UP001293718"/>
    </source>
</evidence>
<proteinExistence type="predicted"/>
<reference evidence="7 8" key="1">
    <citation type="submission" date="2023-11" db="EMBL/GenBank/DDBJ databases">
        <title>Draft genome of Azohydromonas lata strain H1 (DSM1123), a polyhydroxyalkanoate producer.</title>
        <authorList>
            <person name="Traversa D."/>
            <person name="D'Addabbo P."/>
            <person name="Pazzani C."/>
            <person name="Manzari C."/>
            <person name="Chiara M."/>
            <person name="Scrascia M."/>
        </authorList>
    </citation>
    <scope>NUCLEOTIDE SEQUENCE [LARGE SCALE GENOMIC DNA]</scope>
    <source>
        <strain evidence="7 8">H1</strain>
    </source>
</reference>
<feature type="domain" description="HTH merR-type" evidence="6">
    <location>
        <begin position="13"/>
        <end position="70"/>
    </location>
</feature>
<evidence type="ECO:0000256" key="4">
    <source>
        <dbReference type="ARBA" id="ARBA00023163"/>
    </source>
</evidence>
<dbReference type="PANTHER" id="PTHR30204">
    <property type="entry name" value="REDOX-CYCLING DRUG-SENSING TRANSCRIPTIONAL ACTIVATOR SOXR"/>
    <property type="match status" value="1"/>
</dbReference>
<accession>A0ABU5IS52</accession>
<feature type="compositionally biased region" description="Low complexity" evidence="5">
    <location>
        <begin position="117"/>
        <end position="134"/>
    </location>
</feature>
<organism evidence="7 8">
    <name type="scientific">Azohydromonas lata</name>
    <dbReference type="NCBI Taxonomy" id="45677"/>
    <lineage>
        <taxon>Bacteria</taxon>
        <taxon>Pseudomonadati</taxon>
        <taxon>Pseudomonadota</taxon>
        <taxon>Betaproteobacteria</taxon>
        <taxon>Burkholderiales</taxon>
        <taxon>Sphaerotilaceae</taxon>
        <taxon>Azohydromonas</taxon>
    </lineage>
</organism>
<dbReference type="CDD" id="cd01104">
    <property type="entry name" value="HTH_MlrA-CarA"/>
    <property type="match status" value="1"/>
</dbReference>
<keyword evidence="1" id="KW-0678">Repressor</keyword>
<feature type="compositionally biased region" description="Pro residues" evidence="5">
    <location>
        <begin position="161"/>
        <end position="177"/>
    </location>
</feature>